<keyword evidence="3" id="KW-0813">Transport</keyword>
<feature type="transmembrane region" description="Helical" evidence="11">
    <location>
        <begin position="626"/>
        <end position="647"/>
    </location>
</feature>
<proteinExistence type="inferred from homology"/>
<feature type="transmembrane region" description="Helical" evidence="11">
    <location>
        <begin position="1186"/>
        <end position="1203"/>
    </location>
</feature>
<feature type="transmembrane region" description="Helical" evidence="11">
    <location>
        <begin position="659"/>
        <end position="676"/>
    </location>
</feature>
<dbReference type="PROSITE" id="PS00211">
    <property type="entry name" value="ABC_TRANSPORTER_1"/>
    <property type="match status" value="1"/>
</dbReference>
<protein>
    <submittedName>
        <fullName evidence="13">ABC-2 type transporter-domain-containing protein</fullName>
    </submittedName>
</protein>
<comment type="similarity">
    <text evidence="2">Belongs to the ABC transporter superfamily. ABCG family. PDR (TC 3.A.1.205) subfamily.</text>
</comment>
<dbReference type="GO" id="GO:0005524">
    <property type="term" value="F:ATP binding"/>
    <property type="evidence" value="ECO:0007669"/>
    <property type="project" value="UniProtKB-KW"/>
</dbReference>
<evidence type="ECO:0000256" key="6">
    <source>
        <dbReference type="ARBA" id="ARBA00022840"/>
    </source>
</evidence>
<evidence type="ECO:0000256" key="5">
    <source>
        <dbReference type="ARBA" id="ARBA00022741"/>
    </source>
</evidence>
<feature type="transmembrane region" description="Helical" evidence="11">
    <location>
        <begin position="1354"/>
        <end position="1371"/>
    </location>
</feature>
<evidence type="ECO:0000313" key="13">
    <source>
        <dbReference type="EMBL" id="TNY20612.1"/>
    </source>
</evidence>
<feature type="transmembrane region" description="Helical" evidence="11">
    <location>
        <begin position="1445"/>
        <end position="1467"/>
    </location>
</feature>
<evidence type="ECO:0000256" key="9">
    <source>
        <dbReference type="SAM" id="Coils"/>
    </source>
</evidence>
<dbReference type="GO" id="GO:0016020">
    <property type="term" value="C:membrane"/>
    <property type="evidence" value="ECO:0007669"/>
    <property type="project" value="UniProtKB-SubCell"/>
</dbReference>
<dbReference type="EMBL" id="SOZI01000062">
    <property type="protein sequence ID" value="TNY20612.1"/>
    <property type="molecule type" value="Genomic_DNA"/>
</dbReference>
<keyword evidence="9" id="KW-0175">Coiled coil</keyword>
<sequence length="1474" mass="163489">MQAVPVGAVGATGVIPQQEMMQVERERIEPASTASTDTLAGGSPRGDDNHVDVKNAEADFQHLRRELSRRSSLHRTQTGSKDPEKEGSDSSEDFDLLEYLRGEADQYDAAGFKRKVVGVSWEKFNVKGSGGMKIFIRTFPDAIKEALLWPMIKYLKVTGKLMGPPKNLLHEFDGCLKPGEMCLVLGRPGSGCSTFLKAIANQRHGYVAVNGDVSYGGIPATEMAKRYRGEVVYNQEDDDHAPTLTVAQTLLFALRVKTPGKLLPGKSKKEFNEEVMNLLLRMLGIPHTRNTKVGNAFVRGVSGGERKRVSIAEMMATRACVASWDNSSRGLDASTALDYAKAVRVLTDVHQMATFVSLYQAGEGIFEQFDKVLVIDEGRQVYFGPASEARQYMMSLGYADLPRQTSADYLTGCTDPNERKLAAGRTEADVPATPEALEAAFKKSEIHARMIAERDAFKAQCEADEKARNDFREAVATDKRRGVSKKSKYTASFPAQVQALVVRQFQLKAQDKVDLIVSWTTSIIVAIISGSVYLNMPQTSAGAFTRGGAIFIALLFNSFQAFNELPTQMLGRAIAHRHKQFAFYRPAATTIAMTVADAPNNMLQILVFSIIIYFMGGLARTAGAFFTFYIIVLGGYFALAGFFRLLGTLCQNYDQASRLASVIVTMMICYSGYLIPIFAQQRWLFWLSYLNPLAFAFAAAMENEFKRIDLLCEGTYITPNSLGGALPQYPTALGPNQVCTLAGATAGNAIVPGRAYISASFDYAVSEQWRNWGITLVFWFGFSAIQAFLAEWLDHGAGMPAINVFAKENKERKQLNENLEKNKQAFRRGEMEQDLSGLIQTKKPFTWEDLTYTVPVPGGQRQLLDHVFGYVRPGELTALMGSSGAGKTTLLDVLANRKTIGVIGGDRLVAGRPPGKEFQRGTAYVEQQDVHEHTTTVREALRYSAYLRQPAHVSKAEKDAYVEEVIQLLELEDQADAMIGFPGFGLSVEGRKRVTIGVELAAKPQLLLFLDEPTSGLDGQSAFNIVRFLRKLAAAGQAILCTIHQPNALLFENFDRLLLLKSGGRTVYFGDIGKDSHVLRDYLAKNGAECPEKANPAEYMLEAIGAGSGRQIGNKDWADIWADSQELVEVKQRIQELKAEGLAMPEDTDPSLKNEYSTPFLTQLKVVSTRTFMAFWRSPDYGFTRLFNHISIALVVGLTFLNLENSAAALQYRVFVIFFITVIPAIIMSQIEPMFILSRMTYIREASSKMYSPVVFALSQLAAETPYSILCSVVFFLLLYYPTGFNTDSTRAGYGFAMILLTELFAVTMGQAVAALAPTIYAAAMTNPFLLVIFSLFCGVTIPKPNMPYFWRSWLYYLNPMTWLIAGLVTNELHDLPITCLDSEYRTIQPPGDQTCEQWMGPYVAQAGGYLRNPNDSAACEYCQYSVGDQFYTPLEITYSDRGLYLVYFLVYSIFNCLLTIFGARFLTSRYSKR</sequence>
<gene>
    <name evidence="13" type="ORF">DMC30DRAFT_397211</name>
</gene>
<dbReference type="Gene3D" id="3.40.50.300">
    <property type="entry name" value="P-loop containing nucleotide triphosphate hydrolases"/>
    <property type="match status" value="2"/>
</dbReference>
<dbReference type="Pfam" id="PF19055">
    <property type="entry name" value="ABC2_membrane_7"/>
    <property type="match status" value="1"/>
</dbReference>
<dbReference type="CDD" id="cd03232">
    <property type="entry name" value="ABCG_PDR_domain2"/>
    <property type="match status" value="1"/>
</dbReference>
<feature type="transmembrane region" description="Helical" evidence="11">
    <location>
        <begin position="683"/>
        <end position="701"/>
    </location>
</feature>
<dbReference type="InterPro" id="IPR010929">
    <property type="entry name" value="PDR_CDR_ABC"/>
</dbReference>
<feature type="transmembrane region" description="Helical" evidence="11">
    <location>
        <begin position="1215"/>
        <end position="1237"/>
    </location>
</feature>
<dbReference type="Pfam" id="PF01061">
    <property type="entry name" value="ABC2_membrane"/>
    <property type="match status" value="2"/>
</dbReference>
<dbReference type="SUPFAM" id="SSF52540">
    <property type="entry name" value="P-loop containing nucleoside triphosphate hydrolases"/>
    <property type="match status" value="2"/>
</dbReference>
<dbReference type="InterPro" id="IPR013525">
    <property type="entry name" value="ABC2_TM"/>
</dbReference>
<evidence type="ECO:0000256" key="2">
    <source>
        <dbReference type="ARBA" id="ARBA00006012"/>
    </source>
</evidence>
<keyword evidence="14" id="KW-1185">Reference proteome</keyword>
<feature type="transmembrane region" description="Helical" evidence="11">
    <location>
        <begin position="1257"/>
        <end position="1281"/>
    </location>
</feature>
<reference evidence="13 14" key="1">
    <citation type="submission" date="2019-03" db="EMBL/GenBank/DDBJ databases">
        <title>Rhodosporidium diobovatum UCD-FST 08-225 genome sequencing, assembly, and annotation.</title>
        <authorList>
            <person name="Fakankun I.U."/>
            <person name="Fristensky B."/>
            <person name="Levin D.B."/>
        </authorList>
    </citation>
    <scope>NUCLEOTIDE SEQUENCE [LARGE SCALE GENOMIC DNA]</scope>
    <source>
        <strain evidence="13 14">UCD-FST 08-225</strain>
    </source>
</reference>
<feature type="compositionally biased region" description="Basic and acidic residues" evidence="10">
    <location>
        <begin position="45"/>
        <end position="69"/>
    </location>
</feature>
<dbReference type="InterPro" id="IPR027417">
    <property type="entry name" value="P-loop_NTPase"/>
</dbReference>
<feature type="domain" description="ABC transporter" evidence="12">
    <location>
        <begin position="152"/>
        <end position="402"/>
    </location>
</feature>
<keyword evidence="7 11" id="KW-1133">Transmembrane helix</keyword>
<keyword evidence="8 11" id="KW-0472">Membrane</keyword>
<feature type="coiled-coil region" evidence="9">
    <location>
        <begin position="802"/>
        <end position="832"/>
    </location>
</feature>
<feature type="domain" description="ABC transporter" evidence="12">
    <location>
        <begin position="845"/>
        <end position="1087"/>
    </location>
</feature>
<dbReference type="InterPro" id="IPR043926">
    <property type="entry name" value="ABCG_dom"/>
</dbReference>
<comment type="subcellular location">
    <subcellularLocation>
        <location evidence="1">Membrane</location>
        <topology evidence="1">Multi-pass membrane protein</topology>
    </subcellularLocation>
</comment>
<dbReference type="Proteomes" id="UP000311382">
    <property type="component" value="Unassembled WGS sequence"/>
</dbReference>
<evidence type="ECO:0000256" key="8">
    <source>
        <dbReference type="ARBA" id="ARBA00023136"/>
    </source>
</evidence>
<dbReference type="GO" id="GO:0016887">
    <property type="term" value="F:ATP hydrolysis activity"/>
    <property type="evidence" value="ECO:0007669"/>
    <property type="project" value="InterPro"/>
</dbReference>
<dbReference type="FunFam" id="3.40.50.300:FF:000054">
    <property type="entry name" value="ABC multidrug transporter atrF"/>
    <property type="match status" value="1"/>
</dbReference>
<organism evidence="13 14">
    <name type="scientific">Rhodotorula diobovata</name>
    <dbReference type="NCBI Taxonomy" id="5288"/>
    <lineage>
        <taxon>Eukaryota</taxon>
        <taxon>Fungi</taxon>
        <taxon>Dikarya</taxon>
        <taxon>Basidiomycota</taxon>
        <taxon>Pucciniomycotina</taxon>
        <taxon>Microbotryomycetes</taxon>
        <taxon>Sporidiobolales</taxon>
        <taxon>Sporidiobolaceae</taxon>
        <taxon>Rhodotorula</taxon>
    </lineage>
</organism>
<dbReference type="SMART" id="SM00382">
    <property type="entry name" value="AAA"/>
    <property type="match status" value="2"/>
</dbReference>
<dbReference type="Pfam" id="PF00005">
    <property type="entry name" value="ABC_tran"/>
    <property type="match status" value="2"/>
</dbReference>
<accession>A0A5C5FWN4</accession>
<keyword evidence="6" id="KW-0067">ATP-binding</keyword>
<comment type="caution">
    <text evidence="13">The sequence shown here is derived from an EMBL/GenBank/DDBJ whole genome shotgun (WGS) entry which is preliminary data.</text>
</comment>
<dbReference type="PANTHER" id="PTHR19241">
    <property type="entry name" value="ATP-BINDING CASSETTE TRANSPORTER"/>
    <property type="match status" value="1"/>
</dbReference>
<feature type="transmembrane region" description="Helical" evidence="11">
    <location>
        <begin position="543"/>
        <end position="562"/>
    </location>
</feature>
<dbReference type="CDD" id="cd03233">
    <property type="entry name" value="ABCG_PDR_domain1"/>
    <property type="match status" value="1"/>
</dbReference>
<dbReference type="Pfam" id="PF06422">
    <property type="entry name" value="PDR_CDR"/>
    <property type="match status" value="1"/>
</dbReference>
<evidence type="ECO:0000256" key="4">
    <source>
        <dbReference type="ARBA" id="ARBA00022692"/>
    </source>
</evidence>
<feature type="transmembrane region" description="Helical" evidence="11">
    <location>
        <begin position="602"/>
        <end position="619"/>
    </location>
</feature>
<evidence type="ECO:0000313" key="14">
    <source>
        <dbReference type="Proteomes" id="UP000311382"/>
    </source>
</evidence>
<keyword evidence="4 11" id="KW-0812">Transmembrane</keyword>
<dbReference type="STRING" id="5288.A0A5C5FWN4"/>
<feature type="transmembrane region" description="Helical" evidence="11">
    <location>
        <begin position="516"/>
        <end position="536"/>
    </location>
</feature>
<dbReference type="InterPro" id="IPR034003">
    <property type="entry name" value="ABCG_PDR_2"/>
</dbReference>
<evidence type="ECO:0000256" key="7">
    <source>
        <dbReference type="ARBA" id="ARBA00022989"/>
    </source>
</evidence>
<keyword evidence="5" id="KW-0547">Nucleotide-binding</keyword>
<dbReference type="PROSITE" id="PS50893">
    <property type="entry name" value="ABC_TRANSPORTER_2"/>
    <property type="match status" value="2"/>
</dbReference>
<feature type="transmembrane region" description="Helical" evidence="11">
    <location>
        <begin position="1293"/>
        <end position="1314"/>
    </location>
</feature>
<dbReference type="GO" id="GO:0140359">
    <property type="term" value="F:ABC-type transporter activity"/>
    <property type="evidence" value="ECO:0007669"/>
    <property type="project" value="InterPro"/>
</dbReference>
<dbReference type="Pfam" id="PF14510">
    <property type="entry name" value="ABC_trans_N"/>
    <property type="match status" value="1"/>
</dbReference>
<dbReference type="FunFam" id="3.40.50.300:FF:001010">
    <property type="entry name" value="ABC multidrug transporter (Eurofung)"/>
    <property type="match status" value="1"/>
</dbReference>
<name>A0A5C5FWN4_9BASI</name>
<evidence type="ECO:0000256" key="10">
    <source>
        <dbReference type="SAM" id="MobiDB-lite"/>
    </source>
</evidence>
<evidence type="ECO:0000256" key="1">
    <source>
        <dbReference type="ARBA" id="ARBA00004141"/>
    </source>
</evidence>
<feature type="transmembrane region" description="Helical" evidence="11">
    <location>
        <begin position="1320"/>
        <end position="1342"/>
    </location>
</feature>
<evidence type="ECO:0000256" key="3">
    <source>
        <dbReference type="ARBA" id="ARBA00022448"/>
    </source>
</evidence>
<dbReference type="InterPro" id="IPR003439">
    <property type="entry name" value="ABC_transporter-like_ATP-bd"/>
</dbReference>
<feature type="region of interest" description="Disordered" evidence="10">
    <location>
        <begin position="17"/>
        <end position="92"/>
    </location>
</feature>
<dbReference type="InterPro" id="IPR003593">
    <property type="entry name" value="AAA+_ATPase"/>
</dbReference>
<dbReference type="OrthoDB" id="245989at2759"/>
<dbReference type="InterPro" id="IPR017871">
    <property type="entry name" value="ABC_transporter-like_CS"/>
</dbReference>
<evidence type="ECO:0000259" key="12">
    <source>
        <dbReference type="PROSITE" id="PS50893"/>
    </source>
</evidence>
<dbReference type="InterPro" id="IPR029481">
    <property type="entry name" value="ABC_trans_N"/>
</dbReference>
<evidence type="ECO:0000256" key="11">
    <source>
        <dbReference type="SAM" id="Phobius"/>
    </source>
</evidence>
<dbReference type="InterPro" id="IPR034001">
    <property type="entry name" value="ABCG_PDR_1"/>
</dbReference>